<dbReference type="EMBL" id="CP036275">
    <property type="protein sequence ID" value="QDU40744.1"/>
    <property type="molecule type" value="Genomic_DNA"/>
</dbReference>
<dbReference type="Proteomes" id="UP000320496">
    <property type="component" value="Chromosome"/>
</dbReference>
<keyword evidence="2" id="KW-0479">Metal-binding</keyword>
<feature type="binding site" evidence="2">
    <location>
        <position position="133"/>
    </location>
    <ligand>
        <name>Mn(2+)</name>
        <dbReference type="ChEBI" id="CHEBI:29035"/>
        <label>2</label>
    </ligand>
</feature>
<protein>
    <submittedName>
        <fullName evidence="4">Putative hydrolase YxeP</fullName>
        <ecNumber evidence="4">3.-.-.-</ecNumber>
    </submittedName>
</protein>
<keyword evidence="2" id="KW-0464">Manganese</keyword>
<dbReference type="InterPro" id="IPR036264">
    <property type="entry name" value="Bact_exopeptidase_dim_dom"/>
</dbReference>
<feature type="domain" description="Peptidase M20 dimerisation" evidence="3">
    <location>
        <begin position="181"/>
        <end position="274"/>
    </location>
</feature>
<proteinExistence type="predicted"/>
<dbReference type="PIRSF" id="PIRSF005962">
    <property type="entry name" value="Pept_M20D_amidohydro"/>
    <property type="match status" value="1"/>
</dbReference>
<feature type="binding site" evidence="2">
    <location>
        <position position="157"/>
    </location>
    <ligand>
        <name>Mn(2+)</name>
        <dbReference type="ChEBI" id="CHEBI:29035"/>
        <label>2</label>
    </ligand>
</feature>
<dbReference type="FunFam" id="3.30.70.360:FF:000001">
    <property type="entry name" value="N-acetyldiaminopimelate deacetylase"/>
    <property type="match status" value="1"/>
</dbReference>
<dbReference type="PANTHER" id="PTHR11014">
    <property type="entry name" value="PEPTIDASE M20 FAMILY MEMBER"/>
    <property type="match status" value="1"/>
</dbReference>
<evidence type="ECO:0000313" key="4">
    <source>
        <dbReference type="EMBL" id="QDU40744.1"/>
    </source>
</evidence>
<dbReference type="PANTHER" id="PTHR11014:SF63">
    <property type="entry name" value="METALLOPEPTIDASE, PUTATIVE (AFU_ORTHOLOGUE AFUA_6G09600)-RELATED"/>
    <property type="match status" value="1"/>
</dbReference>
<dbReference type="RefSeq" id="WP_145372006.1">
    <property type="nucleotide sequence ID" value="NZ_CP036275.1"/>
</dbReference>
<dbReference type="Gene3D" id="3.30.70.360">
    <property type="match status" value="1"/>
</dbReference>
<dbReference type="GO" id="GO:0050118">
    <property type="term" value="F:N-acetyldiaminopimelate deacetylase activity"/>
    <property type="evidence" value="ECO:0007669"/>
    <property type="project" value="UniProtKB-ARBA"/>
</dbReference>
<evidence type="ECO:0000256" key="2">
    <source>
        <dbReference type="PIRSR" id="PIRSR005962-1"/>
    </source>
</evidence>
<name>A0A517ZE53_9PLAN</name>
<feature type="binding site" evidence="2">
    <location>
        <position position="101"/>
    </location>
    <ligand>
        <name>Mn(2+)</name>
        <dbReference type="ChEBI" id="CHEBI:29035"/>
        <label>2</label>
    </ligand>
</feature>
<reference evidence="4 5" key="1">
    <citation type="submission" date="2019-02" db="EMBL/GenBank/DDBJ databases">
        <title>Deep-cultivation of Planctomycetes and their phenomic and genomic characterization uncovers novel biology.</title>
        <authorList>
            <person name="Wiegand S."/>
            <person name="Jogler M."/>
            <person name="Boedeker C."/>
            <person name="Pinto D."/>
            <person name="Vollmers J."/>
            <person name="Rivas-Marin E."/>
            <person name="Kohn T."/>
            <person name="Peeters S.H."/>
            <person name="Heuer A."/>
            <person name="Rast P."/>
            <person name="Oberbeckmann S."/>
            <person name="Bunk B."/>
            <person name="Jeske O."/>
            <person name="Meyerdierks A."/>
            <person name="Storesund J.E."/>
            <person name="Kallscheuer N."/>
            <person name="Luecker S."/>
            <person name="Lage O.M."/>
            <person name="Pohl T."/>
            <person name="Merkel B.J."/>
            <person name="Hornburger P."/>
            <person name="Mueller R.-W."/>
            <person name="Bruemmer F."/>
            <person name="Labrenz M."/>
            <person name="Spormann A.M."/>
            <person name="Op den Camp H."/>
            <person name="Overmann J."/>
            <person name="Amann R."/>
            <person name="Jetten M.S.M."/>
            <person name="Mascher T."/>
            <person name="Medema M.H."/>
            <person name="Devos D.P."/>
            <person name="Kaster A.-K."/>
            <person name="Ovreas L."/>
            <person name="Rohde M."/>
            <person name="Galperin M.Y."/>
            <person name="Jogler C."/>
        </authorList>
    </citation>
    <scope>NUCLEOTIDE SEQUENCE [LARGE SCALE GENOMIC DNA]</scope>
    <source>
        <strain evidence="4 5">Mal4</strain>
    </source>
</reference>
<organism evidence="4 5">
    <name type="scientific">Maioricimonas rarisocia</name>
    <dbReference type="NCBI Taxonomy" id="2528026"/>
    <lineage>
        <taxon>Bacteria</taxon>
        <taxon>Pseudomonadati</taxon>
        <taxon>Planctomycetota</taxon>
        <taxon>Planctomycetia</taxon>
        <taxon>Planctomycetales</taxon>
        <taxon>Planctomycetaceae</taxon>
        <taxon>Maioricimonas</taxon>
    </lineage>
</organism>
<dbReference type="SUPFAM" id="SSF55031">
    <property type="entry name" value="Bacterial exopeptidase dimerisation domain"/>
    <property type="match status" value="1"/>
</dbReference>
<sequence length="391" mass="41610">MSRVDAILFDSLVDFRREMHQHPELSWEEHETAERISEFLSRHGVPHETGIAGTGVVADLPGPEGCPRVALRADIDALPIQEETELPFASKVPGVMHACGHDGHTSILLGAAVLLKQESLPAPVRLIFQPAEETGRGARAMIGAGVLDDVGMIFGGHVDRHYTAGQIAVADGAVNASSDAFAVQISGRGGHAARPHEAVDAIVVGSLLVMSLQTIVSREVNPAHPSVVTVGRFVAGSAPNVIADQAILQGTIRAQESSVRLHLQNSIQRIARAVGQLHDAELMVEIKPGTPPVINSAEMAALAREAAGEVVGEDGVVDMAHANMGGEDFGFYAEHVPACYVRFGAMVAGKEGFPAHSSRFDFDERTMRFGAEYYRAVALRAGQRLREKAGV</sequence>
<dbReference type="GO" id="GO:0019877">
    <property type="term" value="P:diaminopimelate biosynthetic process"/>
    <property type="evidence" value="ECO:0007669"/>
    <property type="project" value="UniProtKB-ARBA"/>
</dbReference>
<evidence type="ECO:0000256" key="1">
    <source>
        <dbReference type="ARBA" id="ARBA00022801"/>
    </source>
</evidence>
<dbReference type="AlphaFoldDB" id="A0A517ZE53"/>
<dbReference type="InterPro" id="IPR017439">
    <property type="entry name" value="Amidohydrolase"/>
</dbReference>
<keyword evidence="5" id="KW-1185">Reference proteome</keyword>
<dbReference type="InterPro" id="IPR002933">
    <property type="entry name" value="Peptidase_M20"/>
</dbReference>
<accession>A0A517ZE53</accession>
<dbReference type="NCBIfam" id="TIGR01891">
    <property type="entry name" value="amidohydrolases"/>
    <property type="match status" value="1"/>
</dbReference>
<gene>
    <name evidence="4" type="primary">yxeP_3</name>
    <name evidence="4" type="ORF">Mal4_51040</name>
</gene>
<dbReference type="EC" id="3.-.-.-" evidence="4"/>
<dbReference type="InterPro" id="IPR011650">
    <property type="entry name" value="Peptidase_M20_dimer"/>
</dbReference>
<dbReference type="KEGG" id="mri:Mal4_51040"/>
<dbReference type="SUPFAM" id="SSF53187">
    <property type="entry name" value="Zn-dependent exopeptidases"/>
    <property type="match status" value="1"/>
</dbReference>
<dbReference type="OrthoDB" id="9776731at2"/>
<evidence type="ECO:0000313" key="5">
    <source>
        <dbReference type="Proteomes" id="UP000320496"/>
    </source>
</evidence>
<dbReference type="Pfam" id="PF07687">
    <property type="entry name" value="M20_dimer"/>
    <property type="match status" value="1"/>
</dbReference>
<evidence type="ECO:0000259" key="3">
    <source>
        <dbReference type="Pfam" id="PF07687"/>
    </source>
</evidence>
<feature type="binding site" evidence="2">
    <location>
        <position position="356"/>
    </location>
    <ligand>
        <name>Mn(2+)</name>
        <dbReference type="ChEBI" id="CHEBI:29035"/>
        <label>2</label>
    </ligand>
</feature>
<feature type="binding site" evidence="2">
    <location>
        <position position="99"/>
    </location>
    <ligand>
        <name>Mn(2+)</name>
        <dbReference type="ChEBI" id="CHEBI:29035"/>
        <label>2</label>
    </ligand>
</feature>
<keyword evidence="1 4" id="KW-0378">Hydrolase</keyword>
<dbReference type="CDD" id="cd03886">
    <property type="entry name" value="M20_Acy1"/>
    <property type="match status" value="1"/>
</dbReference>
<comment type="cofactor">
    <cofactor evidence="2">
        <name>Mn(2+)</name>
        <dbReference type="ChEBI" id="CHEBI:29035"/>
    </cofactor>
    <text evidence="2">The Mn(2+) ion enhances activity.</text>
</comment>
<dbReference type="Gene3D" id="3.40.630.10">
    <property type="entry name" value="Zn peptidases"/>
    <property type="match status" value="1"/>
</dbReference>
<dbReference type="Pfam" id="PF01546">
    <property type="entry name" value="Peptidase_M20"/>
    <property type="match status" value="1"/>
</dbReference>
<dbReference type="GO" id="GO:0046872">
    <property type="term" value="F:metal ion binding"/>
    <property type="evidence" value="ECO:0007669"/>
    <property type="project" value="UniProtKB-KW"/>
</dbReference>